<dbReference type="PROSITE" id="PS51000">
    <property type="entry name" value="HTH_DEOR_2"/>
    <property type="match status" value="1"/>
</dbReference>
<dbReference type="SUPFAM" id="SSF46785">
    <property type="entry name" value="Winged helix' DNA-binding domain"/>
    <property type="match status" value="1"/>
</dbReference>
<dbReference type="PANTHER" id="PTHR30363">
    <property type="entry name" value="HTH-TYPE TRANSCRIPTIONAL REGULATOR SRLR-RELATED"/>
    <property type="match status" value="1"/>
</dbReference>
<organism evidence="5 6">
    <name type="scientific">Paenibacillus wynnii</name>
    <dbReference type="NCBI Taxonomy" id="268407"/>
    <lineage>
        <taxon>Bacteria</taxon>
        <taxon>Bacillati</taxon>
        <taxon>Bacillota</taxon>
        <taxon>Bacilli</taxon>
        <taxon>Bacillales</taxon>
        <taxon>Paenibacillaceae</taxon>
        <taxon>Paenibacillus</taxon>
    </lineage>
</organism>
<dbReference type="eggNOG" id="COG1349">
    <property type="taxonomic scope" value="Bacteria"/>
</dbReference>
<dbReference type="SMART" id="SM01134">
    <property type="entry name" value="DeoRC"/>
    <property type="match status" value="1"/>
</dbReference>
<evidence type="ECO:0000256" key="2">
    <source>
        <dbReference type="ARBA" id="ARBA00023125"/>
    </source>
</evidence>
<dbReference type="STRING" id="268407.PWYN_04670"/>
<reference evidence="5 6" key="1">
    <citation type="submission" date="2014-08" db="EMBL/GenBank/DDBJ databases">
        <authorList>
            <person name="den Bakker H.C."/>
        </authorList>
    </citation>
    <scope>NUCLEOTIDE SEQUENCE [LARGE SCALE GENOMIC DNA]</scope>
    <source>
        <strain evidence="5 6">DSM 18334</strain>
    </source>
</reference>
<evidence type="ECO:0000313" key="6">
    <source>
        <dbReference type="Proteomes" id="UP000029734"/>
    </source>
</evidence>
<dbReference type="InterPro" id="IPR037171">
    <property type="entry name" value="NagB/RpiA_transferase-like"/>
</dbReference>
<keyword evidence="3" id="KW-0804">Transcription</keyword>
<dbReference type="PANTHER" id="PTHR30363:SF44">
    <property type="entry name" value="AGA OPERON TRANSCRIPTIONAL REPRESSOR-RELATED"/>
    <property type="match status" value="1"/>
</dbReference>
<dbReference type="PRINTS" id="PR00037">
    <property type="entry name" value="HTHLACR"/>
</dbReference>
<keyword evidence="1" id="KW-0805">Transcription regulation</keyword>
<feature type="domain" description="HTH deoR-type" evidence="4">
    <location>
        <begin position="3"/>
        <end position="58"/>
    </location>
</feature>
<dbReference type="SUPFAM" id="SSF100950">
    <property type="entry name" value="NagB/RpiA/CoA transferase-like"/>
    <property type="match status" value="1"/>
</dbReference>
<name>A0A098M874_9BACL</name>
<dbReference type="OrthoDB" id="9797223at2"/>
<dbReference type="InterPro" id="IPR036388">
    <property type="entry name" value="WH-like_DNA-bd_sf"/>
</dbReference>
<protein>
    <recommendedName>
        <fullName evidence="4">HTH deoR-type domain-containing protein</fullName>
    </recommendedName>
</protein>
<keyword evidence="2" id="KW-0238">DNA-binding</keyword>
<dbReference type="Pfam" id="PF08220">
    <property type="entry name" value="HTH_DeoR"/>
    <property type="match status" value="1"/>
</dbReference>
<keyword evidence="6" id="KW-1185">Reference proteome</keyword>
<dbReference type="RefSeq" id="WP_036648961.1">
    <property type="nucleotide sequence ID" value="NZ_JQCR01000002.1"/>
</dbReference>
<dbReference type="InterPro" id="IPR036390">
    <property type="entry name" value="WH_DNA-bd_sf"/>
</dbReference>
<dbReference type="Gene3D" id="1.10.10.10">
    <property type="entry name" value="Winged helix-like DNA-binding domain superfamily/Winged helix DNA-binding domain"/>
    <property type="match status" value="1"/>
</dbReference>
<comment type="caution">
    <text evidence="5">The sequence shown here is derived from an EMBL/GenBank/DDBJ whole genome shotgun (WGS) entry which is preliminary data.</text>
</comment>
<dbReference type="EMBL" id="JQCR01000002">
    <property type="protein sequence ID" value="KGE18740.1"/>
    <property type="molecule type" value="Genomic_DNA"/>
</dbReference>
<dbReference type="Gene3D" id="3.40.50.1360">
    <property type="match status" value="1"/>
</dbReference>
<dbReference type="SMART" id="SM00420">
    <property type="entry name" value="HTH_DEOR"/>
    <property type="match status" value="1"/>
</dbReference>
<dbReference type="InterPro" id="IPR001034">
    <property type="entry name" value="DeoR_HTH"/>
</dbReference>
<dbReference type="Proteomes" id="UP000029734">
    <property type="component" value="Unassembled WGS sequence"/>
</dbReference>
<dbReference type="InterPro" id="IPR018356">
    <property type="entry name" value="Tscrpt_reg_HTH_DeoR_CS"/>
</dbReference>
<sequence length="258" mass="28287">MLPLERRHALINYISKKGSCSIPVLSEILNVSEMTVRRDLKQLEEEGYLQRTHGGAVSVASSRQNEPAFEEKKTSRQAIKELLAGYAVSHFVKDNGVIIMEGGTTVTAMADYLPHLYNLTVATNGLNTLASLKSIVSTSTVLGCGGILREMSNTFVGEVAERFFSQIHAQYAFFSASGFTPLQGFTDPNPLERQVKLSMAKSAQRKVMLLDSAKFGHISLLTTFAINEIDILITDSEATEESLKPLHDAGVEVHLVQQ</sequence>
<dbReference type="GO" id="GO:0003677">
    <property type="term" value="F:DNA binding"/>
    <property type="evidence" value="ECO:0007669"/>
    <property type="project" value="UniProtKB-KW"/>
</dbReference>
<evidence type="ECO:0000313" key="5">
    <source>
        <dbReference type="EMBL" id="KGE18740.1"/>
    </source>
</evidence>
<reference evidence="5 6" key="2">
    <citation type="submission" date="2014-10" db="EMBL/GenBank/DDBJ databases">
        <title>Comparative genomics of the Paenibacillus odorifer group.</title>
        <authorList>
            <person name="Tsai Y.-C."/>
            <person name="Martin N."/>
            <person name="Korlach J."/>
            <person name="Wiedmann M."/>
        </authorList>
    </citation>
    <scope>NUCLEOTIDE SEQUENCE [LARGE SCALE GENOMIC DNA]</scope>
    <source>
        <strain evidence="5 6">DSM 18334</strain>
    </source>
</reference>
<evidence type="ECO:0000256" key="3">
    <source>
        <dbReference type="ARBA" id="ARBA00023163"/>
    </source>
</evidence>
<accession>A0A098M874</accession>
<evidence type="ECO:0000256" key="1">
    <source>
        <dbReference type="ARBA" id="ARBA00023015"/>
    </source>
</evidence>
<dbReference type="InterPro" id="IPR014036">
    <property type="entry name" value="DeoR-like_C"/>
</dbReference>
<dbReference type="InterPro" id="IPR050313">
    <property type="entry name" value="Carb_Metab_HTH_regulators"/>
</dbReference>
<dbReference type="AlphaFoldDB" id="A0A098M874"/>
<gene>
    <name evidence="5" type="ORF">PWYN_04670</name>
</gene>
<dbReference type="GO" id="GO:0003700">
    <property type="term" value="F:DNA-binding transcription factor activity"/>
    <property type="evidence" value="ECO:0007669"/>
    <property type="project" value="InterPro"/>
</dbReference>
<dbReference type="Pfam" id="PF00455">
    <property type="entry name" value="DeoRC"/>
    <property type="match status" value="1"/>
</dbReference>
<evidence type="ECO:0000259" key="4">
    <source>
        <dbReference type="PROSITE" id="PS51000"/>
    </source>
</evidence>
<dbReference type="PROSITE" id="PS00894">
    <property type="entry name" value="HTH_DEOR_1"/>
    <property type="match status" value="1"/>
</dbReference>
<proteinExistence type="predicted"/>